<feature type="compositionally biased region" description="Basic residues" evidence="1">
    <location>
        <begin position="563"/>
        <end position="579"/>
    </location>
</feature>
<dbReference type="AlphaFoldDB" id="A0A2H3KJC4"/>
<dbReference type="Gene3D" id="3.40.50.300">
    <property type="entry name" value="P-loop containing nucleotide triphosphate hydrolases"/>
    <property type="match status" value="2"/>
</dbReference>
<feature type="domain" description="AAA+ ATPase" evidence="3">
    <location>
        <begin position="213"/>
        <end position="500"/>
    </location>
</feature>
<feature type="transmembrane region" description="Helical" evidence="2">
    <location>
        <begin position="28"/>
        <end position="52"/>
    </location>
</feature>
<dbReference type="InterPro" id="IPR027417">
    <property type="entry name" value="P-loop_NTPase"/>
</dbReference>
<organism evidence="4 5">
    <name type="scientific">Candidatus Chloroploca asiatica</name>
    <dbReference type="NCBI Taxonomy" id="1506545"/>
    <lineage>
        <taxon>Bacteria</taxon>
        <taxon>Bacillati</taxon>
        <taxon>Chloroflexota</taxon>
        <taxon>Chloroflexia</taxon>
        <taxon>Chloroflexales</taxon>
        <taxon>Chloroflexineae</taxon>
        <taxon>Oscillochloridaceae</taxon>
        <taxon>Candidatus Chloroploca</taxon>
    </lineage>
</organism>
<dbReference type="InterPro" id="IPR003593">
    <property type="entry name" value="AAA+_ATPase"/>
</dbReference>
<gene>
    <name evidence="4" type="ORF">A9Q02_16560</name>
</gene>
<evidence type="ECO:0000313" key="5">
    <source>
        <dbReference type="Proteomes" id="UP000220922"/>
    </source>
</evidence>
<evidence type="ECO:0000256" key="1">
    <source>
        <dbReference type="SAM" id="MobiDB-lite"/>
    </source>
</evidence>
<reference evidence="4 5" key="1">
    <citation type="submission" date="2016-05" db="EMBL/GenBank/DDBJ databases">
        <authorList>
            <person name="Lavstsen T."/>
            <person name="Jespersen J.S."/>
        </authorList>
    </citation>
    <scope>NUCLEOTIDE SEQUENCE [LARGE SCALE GENOMIC DNA]</scope>
    <source>
        <strain evidence="4 5">B7-9</strain>
    </source>
</reference>
<dbReference type="Proteomes" id="UP000220922">
    <property type="component" value="Unassembled WGS sequence"/>
</dbReference>
<evidence type="ECO:0000259" key="3">
    <source>
        <dbReference type="SMART" id="SM00382"/>
    </source>
</evidence>
<accession>A0A2H3KJC4</accession>
<dbReference type="OrthoDB" id="4568575at2"/>
<feature type="region of interest" description="Disordered" evidence="1">
    <location>
        <begin position="563"/>
        <end position="681"/>
    </location>
</feature>
<dbReference type="RefSeq" id="WP_097653930.1">
    <property type="nucleotide sequence ID" value="NZ_LYXE01000114.1"/>
</dbReference>
<evidence type="ECO:0000256" key="2">
    <source>
        <dbReference type="SAM" id="Phobius"/>
    </source>
</evidence>
<dbReference type="EMBL" id="LYXE01000114">
    <property type="protein sequence ID" value="PDV98004.1"/>
    <property type="molecule type" value="Genomic_DNA"/>
</dbReference>
<keyword evidence="2" id="KW-0472">Membrane</keyword>
<feature type="transmembrane region" description="Helical" evidence="2">
    <location>
        <begin position="64"/>
        <end position="82"/>
    </location>
</feature>
<keyword evidence="5" id="KW-1185">Reference proteome</keyword>
<feature type="compositionally biased region" description="Pro residues" evidence="1">
    <location>
        <begin position="580"/>
        <end position="590"/>
    </location>
</feature>
<proteinExistence type="predicted"/>
<dbReference type="PANTHER" id="PTHR24216">
    <property type="entry name" value="PAXILLIN-RELATED"/>
    <property type="match status" value="1"/>
</dbReference>
<evidence type="ECO:0000313" key="4">
    <source>
        <dbReference type="EMBL" id="PDV98004.1"/>
    </source>
</evidence>
<name>A0A2H3KJC4_9CHLR</name>
<keyword evidence="2" id="KW-1133">Transmembrane helix</keyword>
<feature type="compositionally biased region" description="Pro residues" evidence="1">
    <location>
        <begin position="623"/>
        <end position="654"/>
    </location>
</feature>
<dbReference type="SUPFAM" id="SSF52540">
    <property type="entry name" value="P-loop containing nucleoside triphosphate hydrolases"/>
    <property type="match status" value="1"/>
</dbReference>
<feature type="compositionally biased region" description="Pro residues" evidence="1">
    <location>
        <begin position="662"/>
        <end position="671"/>
    </location>
</feature>
<dbReference type="SMART" id="SM00382">
    <property type="entry name" value="AAA"/>
    <property type="match status" value="1"/>
</dbReference>
<comment type="caution">
    <text evidence="4">The sequence shown here is derived from an EMBL/GenBank/DDBJ whole genome shotgun (WGS) entry which is preliminary data.</text>
</comment>
<keyword evidence="2" id="KW-0812">Transmembrane</keyword>
<protein>
    <recommendedName>
        <fullName evidence="3">AAA+ ATPase domain-containing protein</fullName>
    </recommendedName>
</protein>
<sequence length="681" mass="73263">MSTLAPLPPRPTRRPLAPQTIQEQQSRLVSLALLLILTGPGALMLAGLLAAFVQADRTQRRARWCALLGLAGLGVIAFRWGHLGATLASLTRTTQPLLGYLQPSLITPPPPAALPALFAQSWPDVRHFWLTMLLLAPLLALYLQNTRVKTAEDRERERLARDTARAQRALQRAQHQCATAPDAAGGSLVLGVPLGGDLAWSHGAWFTYPAANLGRHLVLIGASNTGKTETSKRLAYGAARTYGWRVFYLDCKGDEATAAEFTTAMHTAGIAHVAHFPSTTYDGWRGDSTAILNRLLAVLDYTEPYYRDMTKLLLSLAVDAPPGPPRSSEELLARLRLEHLLTLYRGHPEAQELTGLRKEDAQAAANRYRSFFRALRGGLDGRWAFEDVAAGYLLLKGLELRDQTASLGRYLLEDFAHYVAVRKPPDERVLLIIDEFPAIAVGGANAATLFEMVRFRGAGVIVTAQSYAGMGSDADRILGAAGGVILHQCADPERLLPRAGLQVSFQRRISVAERGMGRGVKEYALGEGSLAVQDSLKIHPDMVKRLQPGECVVIAGGAAQHIRVSRVRPPRRSPRRSPRPPRPAAPPVTPPLITDGIALDDATRQRCRTVAARRMPPRSSPAVPSPPPEAPAAPTPDPAPPPPRAGGPTPPPEAAAPISGPAAPPSLPRPADPGGSDIAEY</sequence>